<dbReference type="PANTHER" id="PTHR43048">
    <property type="entry name" value="METHYLMALONYL-COA EPIMERASE"/>
    <property type="match status" value="1"/>
</dbReference>
<protein>
    <submittedName>
        <fullName evidence="3">Glyoxalase</fullName>
    </submittedName>
</protein>
<dbReference type="Gene3D" id="3.10.180.10">
    <property type="entry name" value="2,3-Dihydroxybiphenyl 1,2-Dioxygenase, domain 1"/>
    <property type="match status" value="1"/>
</dbReference>
<dbReference type="SUPFAM" id="SSF54593">
    <property type="entry name" value="Glyoxalase/Bleomycin resistance protein/Dihydroxybiphenyl dioxygenase"/>
    <property type="match status" value="1"/>
</dbReference>
<sequence>MIMPTNYSTEDISDSAFTELQAGKLPGFLFVDHIAIAVCAGELENQLKMYLQMGFRELHREEMGGTDQVLEVLLQIGESPNLIQLLEPLSAESPVQKQIDRNGGRGGLAHVGFRVKSAQAAFDFLKAQGFRIVDDAPRPGSRGTTVFFIHPKSHQDAPFGVLYEIVEDPNAEC</sequence>
<dbReference type="InterPro" id="IPR037523">
    <property type="entry name" value="VOC_core"/>
</dbReference>
<keyword evidence="1" id="KW-0479">Metal-binding</keyword>
<dbReference type="InterPro" id="IPR051785">
    <property type="entry name" value="MMCE/EMCE_epimerase"/>
</dbReference>
<dbReference type="EMBL" id="QNZH01000121">
    <property type="protein sequence ID" value="RTZ90655.1"/>
    <property type="molecule type" value="Genomic_DNA"/>
</dbReference>
<organism evidence="3 4">
    <name type="scientific">SAR324 cluster bacterium</name>
    <dbReference type="NCBI Taxonomy" id="2024889"/>
    <lineage>
        <taxon>Bacteria</taxon>
        <taxon>Deltaproteobacteria</taxon>
        <taxon>SAR324 cluster</taxon>
    </lineage>
</organism>
<dbReference type="PROSITE" id="PS51819">
    <property type="entry name" value="VOC"/>
    <property type="match status" value="1"/>
</dbReference>
<dbReference type="Pfam" id="PF13669">
    <property type="entry name" value="Glyoxalase_4"/>
    <property type="match status" value="1"/>
</dbReference>
<proteinExistence type="predicted"/>
<dbReference type="GO" id="GO:0046491">
    <property type="term" value="P:L-methylmalonyl-CoA metabolic process"/>
    <property type="evidence" value="ECO:0007669"/>
    <property type="project" value="TreeGrafter"/>
</dbReference>
<gene>
    <name evidence="3" type="ORF">DSY93_04450</name>
</gene>
<dbReference type="GO" id="GO:0046872">
    <property type="term" value="F:metal ion binding"/>
    <property type="evidence" value="ECO:0007669"/>
    <property type="project" value="UniProtKB-KW"/>
</dbReference>
<accession>A0A432H4D2</accession>
<reference evidence="3 4" key="1">
    <citation type="submission" date="2018-06" db="EMBL/GenBank/DDBJ databases">
        <title>Combined omics and stable isotope probing to characterize newly discovered Mariana Back-Arc vent microbial communities.</title>
        <authorList>
            <person name="Trembath-Reichert E."/>
            <person name="Huber J.A."/>
        </authorList>
    </citation>
    <scope>NUCLEOTIDE SEQUENCE [LARGE SCALE GENOMIC DNA]</scope>
    <source>
        <strain evidence="3">MAG 151</strain>
    </source>
</reference>
<dbReference type="InterPro" id="IPR029068">
    <property type="entry name" value="Glyas_Bleomycin-R_OHBP_Dase"/>
</dbReference>
<dbReference type="PANTHER" id="PTHR43048:SF3">
    <property type="entry name" value="METHYLMALONYL-COA EPIMERASE, MITOCHONDRIAL"/>
    <property type="match status" value="1"/>
</dbReference>
<dbReference type="Proteomes" id="UP000288322">
    <property type="component" value="Unassembled WGS sequence"/>
</dbReference>
<evidence type="ECO:0000313" key="4">
    <source>
        <dbReference type="Proteomes" id="UP000288322"/>
    </source>
</evidence>
<name>A0A432H4D2_9DELT</name>
<evidence type="ECO:0000313" key="3">
    <source>
        <dbReference type="EMBL" id="RTZ90655.1"/>
    </source>
</evidence>
<evidence type="ECO:0000259" key="2">
    <source>
        <dbReference type="PROSITE" id="PS51819"/>
    </source>
</evidence>
<evidence type="ECO:0000256" key="1">
    <source>
        <dbReference type="ARBA" id="ARBA00022723"/>
    </source>
</evidence>
<dbReference type="AlphaFoldDB" id="A0A432H4D2"/>
<comment type="caution">
    <text evidence="3">The sequence shown here is derived from an EMBL/GenBank/DDBJ whole genome shotgun (WGS) entry which is preliminary data.</text>
</comment>
<dbReference type="GO" id="GO:0004493">
    <property type="term" value="F:methylmalonyl-CoA epimerase activity"/>
    <property type="evidence" value="ECO:0007669"/>
    <property type="project" value="TreeGrafter"/>
</dbReference>
<feature type="domain" description="VOC" evidence="2">
    <location>
        <begin position="30"/>
        <end position="168"/>
    </location>
</feature>